<dbReference type="AlphaFoldDB" id="A0A081BAD8"/>
<name>A0A081BAD8_9HYPH</name>
<dbReference type="InterPro" id="IPR050109">
    <property type="entry name" value="HTH-type_TetR-like_transc_reg"/>
</dbReference>
<dbReference type="GO" id="GO:0003700">
    <property type="term" value="F:DNA-binding transcription factor activity"/>
    <property type="evidence" value="ECO:0007669"/>
    <property type="project" value="TreeGrafter"/>
</dbReference>
<sequence length="219" mass="23928">MAYRRTEAVAQRLAENRRRIINAARELVLEGGFASAQMAPVAERAGLATGTLYRYFSAKDELCLQVFREVSAREMSILNAIASKTAPAPTRLEQVVRTFATRAIRGRRLAYALLAEPVDNAIAEERWRFRRTHADIFTRVIQDGLEEGSFEVADARLAATCIAGAVPSALIGPLAPESHELDGNGDHVIDAIVQFCLQAVGYQGKMTGQGLAKDQRVTA</sequence>
<dbReference type="GO" id="GO:0000976">
    <property type="term" value="F:transcription cis-regulatory region binding"/>
    <property type="evidence" value="ECO:0007669"/>
    <property type="project" value="TreeGrafter"/>
</dbReference>
<dbReference type="InterPro" id="IPR009057">
    <property type="entry name" value="Homeodomain-like_sf"/>
</dbReference>
<dbReference type="InterPro" id="IPR041490">
    <property type="entry name" value="KstR2_TetR_C"/>
</dbReference>
<dbReference type="SUPFAM" id="SSF46689">
    <property type="entry name" value="Homeodomain-like"/>
    <property type="match status" value="1"/>
</dbReference>
<keyword evidence="5" id="KW-1185">Reference proteome</keyword>
<dbReference type="STRING" id="1333998.M2A_1505"/>
<dbReference type="InterPro" id="IPR001647">
    <property type="entry name" value="HTH_TetR"/>
</dbReference>
<proteinExistence type="predicted"/>
<keyword evidence="1 2" id="KW-0238">DNA-binding</keyword>
<dbReference type="Gene3D" id="1.10.357.10">
    <property type="entry name" value="Tetracycline Repressor, domain 2"/>
    <property type="match status" value="1"/>
</dbReference>
<dbReference type="Pfam" id="PF17932">
    <property type="entry name" value="TetR_C_24"/>
    <property type="match status" value="1"/>
</dbReference>
<evidence type="ECO:0000256" key="2">
    <source>
        <dbReference type="PROSITE-ProRule" id="PRU00335"/>
    </source>
</evidence>
<dbReference type="PANTHER" id="PTHR30055:SF226">
    <property type="entry name" value="HTH-TYPE TRANSCRIPTIONAL REGULATOR PKSA"/>
    <property type="match status" value="1"/>
</dbReference>
<dbReference type="InterPro" id="IPR036271">
    <property type="entry name" value="Tet_transcr_reg_TetR-rel_C_sf"/>
</dbReference>
<dbReference type="eggNOG" id="COG1309">
    <property type="taxonomic scope" value="Bacteria"/>
</dbReference>
<dbReference type="Proteomes" id="UP000028702">
    <property type="component" value="Unassembled WGS sequence"/>
</dbReference>
<dbReference type="RefSeq" id="WP_045445235.1">
    <property type="nucleotide sequence ID" value="NZ_BBIO01000006.1"/>
</dbReference>
<organism evidence="4 5">
    <name type="scientific">Tepidicaulis marinus</name>
    <dbReference type="NCBI Taxonomy" id="1333998"/>
    <lineage>
        <taxon>Bacteria</taxon>
        <taxon>Pseudomonadati</taxon>
        <taxon>Pseudomonadota</taxon>
        <taxon>Alphaproteobacteria</taxon>
        <taxon>Hyphomicrobiales</taxon>
        <taxon>Parvibaculaceae</taxon>
        <taxon>Tepidicaulis</taxon>
    </lineage>
</organism>
<evidence type="ECO:0000313" key="5">
    <source>
        <dbReference type="Proteomes" id="UP000028702"/>
    </source>
</evidence>
<evidence type="ECO:0000313" key="4">
    <source>
        <dbReference type="EMBL" id="GAK45006.1"/>
    </source>
</evidence>
<dbReference type="PROSITE" id="PS50977">
    <property type="entry name" value="HTH_TETR_2"/>
    <property type="match status" value="1"/>
</dbReference>
<dbReference type="SUPFAM" id="SSF48498">
    <property type="entry name" value="Tetracyclin repressor-like, C-terminal domain"/>
    <property type="match status" value="1"/>
</dbReference>
<dbReference type="PRINTS" id="PR00455">
    <property type="entry name" value="HTHTETR"/>
</dbReference>
<dbReference type="EMBL" id="BBIO01000006">
    <property type="protein sequence ID" value="GAK45006.1"/>
    <property type="molecule type" value="Genomic_DNA"/>
</dbReference>
<gene>
    <name evidence="4" type="ORF">M2A_1505</name>
</gene>
<reference evidence="4 5" key="1">
    <citation type="submission" date="2014-07" db="EMBL/GenBank/DDBJ databases">
        <title>Tepidicaulis marinum gen. nov., sp. nov., a novel marine bacterium denitrifying nitrate to nitrous oxide strictly under microaerobic conditions.</title>
        <authorList>
            <person name="Takeuchi M."/>
            <person name="Yamagishi T."/>
            <person name="Kamagata Y."/>
            <person name="Oshima K."/>
            <person name="Hattori M."/>
            <person name="Katayama T."/>
            <person name="Hanada S."/>
            <person name="Tamaki H."/>
            <person name="Marumo K."/>
            <person name="Maeda H."/>
            <person name="Nedachi M."/>
            <person name="Iwasaki W."/>
            <person name="Suwa Y."/>
            <person name="Sakata S."/>
        </authorList>
    </citation>
    <scope>NUCLEOTIDE SEQUENCE [LARGE SCALE GENOMIC DNA]</scope>
    <source>
        <strain evidence="4 5">MA2</strain>
    </source>
</reference>
<protein>
    <submittedName>
        <fullName evidence="4">TetR family transcriptional regulator</fullName>
    </submittedName>
</protein>
<dbReference type="PANTHER" id="PTHR30055">
    <property type="entry name" value="HTH-TYPE TRANSCRIPTIONAL REGULATOR RUTR"/>
    <property type="match status" value="1"/>
</dbReference>
<accession>A0A081BAD8</accession>
<feature type="DNA-binding region" description="H-T-H motif" evidence="2">
    <location>
        <begin position="37"/>
        <end position="56"/>
    </location>
</feature>
<feature type="domain" description="HTH tetR-type" evidence="3">
    <location>
        <begin position="14"/>
        <end position="74"/>
    </location>
</feature>
<evidence type="ECO:0000259" key="3">
    <source>
        <dbReference type="PROSITE" id="PS50977"/>
    </source>
</evidence>
<dbReference type="Pfam" id="PF00440">
    <property type="entry name" value="TetR_N"/>
    <property type="match status" value="1"/>
</dbReference>
<evidence type="ECO:0000256" key="1">
    <source>
        <dbReference type="ARBA" id="ARBA00023125"/>
    </source>
</evidence>
<comment type="caution">
    <text evidence="4">The sequence shown here is derived from an EMBL/GenBank/DDBJ whole genome shotgun (WGS) entry which is preliminary data.</text>
</comment>